<accession>A0A9E8SNG7</accession>
<organism evidence="3 4">
    <name type="scientific">Dyadobacter pollutisoli</name>
    <dbReference type="NCBI Taxonomy" id="2910158"/>
    <lineage>
        <taxon>Bacteria</taxon>
        <taxon>Pseudomonadati</taxon>
        <taxon>Bacteroidota</taxon>
        <taxon>Cytophagia</taxon>
        <taxon>Cytophagales</taxon>
        <taxon>Spirosomataceae</taxon>
        <taxon>Dyadobacter</taxon>
    </lineage>
</organism>
<evidence type="ECO:0000259" key="2">
    <source>
        <dbReference type="PROSITE" id="PS50853"/>
    </source>
</evidence>
<dbReference type="Pfam" id="PF00041">
    <property type="entry name" value="fn3"/>
    <property type="match status" value="1"/>
</dbReference>
<dbReference type="NCBIfam" id="TIGR04183">
    <property type="entry name" value="Por_Secre_tail"/>
    <property type="match status" value="1"/>
</dbReference>
<reference evidence="3" key="1">
    <citation type="submission" date="2022-11" db="EMBL/GenBank/DDBJ databases">
        <title>Dyadobacter pollutisoli sp. nov., isolated from plastic dumped soil.</title>
        <authorList>
            <person name="Kim J.M."/>
            <person name="Kim K.R."/>
            <person name="Lee J.K."/>
            <person name="Hao L."/>
            <person name="Jeon C.O."/>
        </authorList>
    </citation>
    <scope>NUCLEOTIDE SEQUENCE</scope>
    <source>
        <strain evidence="3">U1</strain>
    </source>
</reference>
<proteinExistence type="predicted"/>
<evidence type="ECO:0000256" key="1">
    <source>
        <dbReference type="ARBA" id="ARBA00022737"/>
    </source>
</evidence>
<dbReference type="Gene3D" id="2.60.40.10">
    <property type="entry name" value="Immunoglobulins"/>
    <property type="match status" value="3"/>
</dbReference>
<dbReference type="Proteomes" id="UP001164653">
    <property type="component" value="Chromosome"/>
</dbReference>
<gene>
    <name evidence="3" type="ORF">ON006_07070</name>
</gene>
<dbReference type="EMBL" id="CP112998">
    <property type="protein sequence ID" value="WAC13711.1"/>
    <property type="molecule type" value="Genomic_DNA"/>
</dbReference>
<dbReference type="PANTHER" id="PTHR13817">
    <property type="entry name" value="TITIN"/>
    <property type="match status" value="1"/>
</dbReference>
<name>A0A9E8SNG7_9BACT</name>
<sequence>MRNSFALSALSVLIVIIFTAVLPSGATALVIPKAPQTLAAVAVSPSQITITWVDASLDETGFELESSTDGKVFVKLATPAVNVVIYQNIGLTASTAYWYRIRAKNASGFSVYSNIATATTKPPLVTIPKAPSGLKGSAISISQINLSWEDNATDETGFQLERSLNGTTFTKIADLGANITAFQNTGLATATTYHYRVRALNTAGGSAYSNVSSITTQNIPVPDQPTGFTAVPLAHNLIQLRWSPPTGNAAEVWVERSRGSDAQFVQIHKQAASVIQYEDKEALATDDYYYRIKAVNAGGSSPYSLIAIVRAASIITSTAPAEDGNLIYVSEKSLITELKNNVPATLLVFDLKGAERKKSSIGQSAQTDLNFLPAGIYIVIIRKDNEVISRKIALY</sequence>
<keyword evidence="4" id="KW-1185">Reference proteome</keyword>
<feature type="domain" description="Fibronectin type-III" evidence="2">
    <location>
        <begin position="221"/>
        <end position="314"/>
    </location>
</feature>
<evidence type="ECO:0000313" key="3">
    <source>
        <dbReference type="EMBL" id="WAC13711.1"/>
    </source>
</evidence>
<dbReference type="PROSITE" id="PS50853">
    <property type="entry name" value="FN3"/>
    <property type="match status" value="3"/>
</dbReference>
<dbReference type="InterPro" id="IPR003961">
    <property type="entry name" value="FN3_dom"/>
</dbReference>
<dbReference type="InterPro" id="IPR036116">
    <property type="entry name" value="FN3_sf"/>
</dbReference>
<feature type="domain" description="Fibronectin type-III" evidence="2">
    <location>
        <begin position="130"/>
        <end position="219"/>
    </location>
</feature>
<dbReference type="CDD" id="cd00063">
    <property type="entry name" value="FN3"/>
    <property type="match status" value="3"/>
</dbReference>
<keyword evidence="1" id="KW-0677">Repeat</keyword>
<feature type="domain" description="Fibronectin type-III" evidence="2">
    <location>
        <begin position="34"/>
        <end position="123"/>
    </location>
</feature>
<dbReference type="InterPro" id="IPR013783">
    <property type="entry name" value="Ig-like_fold"/>
</dbReference>
<dbReference type="PANTHER" id="PTHR13817:SF166">
    <property type="entry name" value="NEURONAL IGCAM-RELATED"/>
    <property type="match status" value="1"/>
</dbReference>
<evidence type="ECO:0000313" key="4">
    <source>
        <dbReference type="Proteomes" id="UP001164653"/>
    </source>
</evidence>
<dbReference type="RefSeq" id="WP_244819181.1">
    <property type="nucleotide sequence ID" value="NZ_CP112998.1"/>
</dbReference>
<protein>
    <submittedName>
        <fullName evidence="3">Fibronectin type III domain-containing protein</fullName>
    </submittedName>
</protein>
<dbReference type="SMART" id="SM00060">
    <property type="entry name" value="FN3"/>
    <property type="match status" value="3"/>
</dbReference>
<dbReference type="AlphaFoldDB" id="A0A9E8SNG7"/>
<dbReference type="SUPFAM" id="SSF49265">
    <property type="entry name" value="Fibronectin type III"/>
    <property type="match status" value="2"/>
</dbReference>
<dbReference type="InterPro" id="IPR026444">
    <property type="entry name" value="Secre_tail"/>
</dbReference>
<dbReference type="KEGG" id="dpf:ON006_07070"/>
<dbReference type="InterPro" id="IPR050964">
    <property type="entry name" value="Striated_Muscle_Regulatory"/>
</dbReference>